<proteinExistence type="predicted"/>
<reference evidence="1" key="1">
    <citation type="submission" date="2022-06" db="EMBL/GenBank/DDBJ databases">
        <title>Amycolatopsis iheyaensis sp. nov., a new species of the genus Amycolatopsis isolated from soil in Iheya island, Japan.</title>
        <authorList>
            <person name="Ngamcharungchit C."/>
            <person name="Kanto H."/>
            <person name="Take A."/>
            <person name="Intra B."/>
            <person name="Matsumoto A."/>
            <person name="Panbangred W."/>
            <person name="Inahashi Y."/>
        </authorList>
    </citation>
    <scope>NUCLEOTIDE SEQUENCE</scope>
    <source>
        <strain evidence="1">OK19-0408</strain>
    </source>
</reference>
<dbReference type="SUPFAM" id="SSF51621">
    <property type="entry name" value="Phosphoenolpyruvate/pyruvate domain"/>
    <property type="match status" value="1"/>
</dbReference>
<accession>A0A9X2SK16</accession>
<keyword evidence="1" id="KW-0456">Lyase</keyword>
<dbReference type="PANTHER" id="PTHR42905:SF16">
    <property type="entry name" value="CARBOXYPHOSPHONOENOLPYRUVATE PHOSPHONOMUTASE-LIKE PROTEIN (AFU_ORTHOLOGUE AFUA_5G07230)"/>
    <property type="match status" value="1"/>
</dbReference>
<dbReference type="Gene3D" id="3.20.20.60">
    <property type="entry name" value="Phosphoenolpyruvate-binding domains"/>
    <property type="match status" value="1"/>
</dbReference>
<dbReference type="Proteomes" id="UP001144096">
    <property type="component" value="Unassembled WGS sequence"/>
</dbReference>
<dbReference type="PANTHER" id="PTHR42905">
    <property type="entry name" value="PHOSPHOENOLPYRUVATE CARBOXYLASE"/>
    <property type="match status" value="1"/>
</dbReference>
<dbReference type="GO" id="GO:0016829">
    <property type="term" value="F:lyase activity"/>
    <property type="evidence" value="ECO:0007669"/>
    <property type="project" value="UniProtKB-KW"/>
</dbReference>
<dbReference type="CDD" id="cd00377">
    <property type="entry name" value="ICL_PEPM"/>
    <property type="match status" value="1"/>
</dbReference>
<sequence>MSEARQRKADELQHLNQDGIYVLPNAWDTGSAVLSANAGAKVIATTSAGVSWAGGRPDGQHLTRERAVAVVRDIAAAVDVPVSADIEGGYGPDPADVAETVRAVVEVGAVGVNLEDSGAPAGGLFDDDAQAARIKAARDAATAAGLPNLAINARTDVYLAGIGAPEGRYAETLRRARAYAAAGADTIFVPGLTDLDVITKFVGESPVPVNIMAGPGAPSIAELAEAGVRRVSLGASVAFAAYSLVVRATREVLEKGTYTELGATEPWDVINGGFTGAR</sequence>
<dbReference type="AlphaFoldDB" id="A0A9X2SK16"/>
<evidence type="ECO:0000313" key="1">
    <source>
        <dbReference type="EMBL" id="MCR6482920.1"/>
    </source>
</evidence>
<dbReference type="InterPro" id="IPR039556">
    <property type="entry name" value="ICL/PEPM"/>
</dbReference>
<comment type="caution">
    <text evidence="1">The sequence shown here is derived from an EMBL/GenBank/DDBJ whole genome shotgun (WGS) entry which is preliminary data.</text>
</comment>
<dbReference type="Pfam" id="PF13714">
    <property type="entry name" value="PEP_mutase"/>
    <property type="match status" value="1"/>
</dbReference>
<dbReference type="RefSeq" id="WP_257919537.1">
    <property type="nucleotide sequence ID" value="NZ_JAMXQV010000003.1"/>
</dbReference>
<dbReference type="EMBL" id="JAMXQV010000003">
    <property type="protein sequence ID" value="MCR6482920.1"/>
    <property type="molecule type" value="Genomic_DNA"/>
</dbReference>
<keyword evidence="2" id="KW-1185">Reference proteome</keyword>
<organism evidence="1 2">
    <name type="scientific">Amycolatopsis iheyensis</name>
    <dbReference type="NCBI Taxonomy" id="2945988"/>
    <lineage>
        <taxon>Bacteria</taxon>
        <taxon>Bacillati</taxon>
        <taxon>Actinomycetota</taxon>
        <taxon>Actinomycetes</taxon>
        <taxon>Pseudonocardiales</taxon>
        <taxon>Pseudonocardiaceae</taxon>
        <taxon>Amycolatopsis</taxon>
    </lineage>
</organism>
<protein>
    <submittedName>
        <fullName evidence="1">Isocitrate lyase/phosphoenolpyruvate mutase family protein</fullName>
    </submittedName>
</protein>
<gene>
    <name evidence="1" type="ORF">M8542_08820</name>
</gene>
<evidence type="ECO:0000313" key="2">
    <source>
        <dbReference type="Proteomes" id="UP001144096"/>
    </source>
</evidence>
<dbReference type="InterPro" id="IPR040442">
    <property type="entry name" value="Pyrv_kinase-like_dom_sf"/>
</dbReference>
<dbReference type="InterPro" id="IPR015813">
    <property type="entry name" value="Pyrv/PenolPyrv_kinase-like_dom"/>
</dbReference>
<name>A0A9X2SK16_9PSEU</name>